<dbReference type="GO" id="GO:0030428">
    <property type="term" value="C:cell septum"/>
    <property type="evidence" value="ECO:0007669"/>
    <property type="project" value="UniProtKB-SubCell"/>
</dbReference>
<dbReference type="RefSeq" id="WP_369220737.1">
    <property type="nucleotide sequence ID" value="NZ_CP163441.1"/>
</dbReference>
<name>A0AB39QCG2_9ACTN</name>
<dbReference type="GO" id="GO:0000917">
    <property type="term" value="P:division septum assembly"/>
    <property type="evidence" value="ECO:0007669"/>
    <property type="project" value="UniProtKB-KW"/>
</dbReference>
<evidence type="ECO:0000256" key="2">
    <source>
        <dbReference type="ARBA" id="ARBA00009323"/>
    </source>
</evidence>
<protein>
    <submittedName>
        <fullName evidence="7">SsgA family sporulation/cell division regulator</fullName>
    </submittedName>
</protein>
<evidence type="ECO:0000256" key="4">
    <source>
        <dbReference type="ARBA" id="ARBA00022969"/>
    </source>
</evidence>
<dbReference type="InterPro" id="IPR006776">
    <property type="entry name" value="SsgB"/>
</dbReference>
<organism evidence="7">
    <name type="scientific">Streptomyces sp. R39</name>
    <dbReference type="NCBI Taxonomy" id="3238631"/>
    <lineage>
        <taxon>Bacteria</taxon>
        <taxon>Bacillati</taxon>
        <taxon>Actinomycetota</taxon>
        <taxon>Actinomycetes</taxon>
        <taxon>Kitasatosporales</taxon>
        <taxon>Streptomycetaceae</taxon>
        <taxon>Streptomyces</taxon>
    </lineage>
</organism>
<evidence type="ECO:0000256" key="1">
    <source>
        <dbReference type="ARBA" id="ARBA00004431"/>
    </source>
</evidence>
<gene>
    <name evidence="7" type="ORF">AB5J52_01205</name>
</gene>
<dbReference type="AlphaFoldDB" id="A0AB39QCG2"/>
<dbReference type="Pfam" id="PF04686">
    <property type="entry name" value="SsgA"/>
    <property type="match status" value="1"/>
</dbReference>
<proteinExistence type="inferred from homology"/>
<keyword evidence="6" id="KW-0131">Cell cycle</keyword>
<dbReference type="EMBL" id="CP163441">
    <property type="protein sequence ID" value="XDQ40993.1"/>
    <property type="molecule type" value="Genomic_DNA"/>
</dbReference>
<accession>A0AB39QCG2</accession>
<evidence type="ECO:0000313" key="7">
    <source>
        <dbReference type="EMBL" id="XDQ40993.1"/>
    </source>
</evidence>
<dbReference type="GO" id="GO:0030435">
    <property type="term" value="P:sporulation resulting in formation of a cellular spore"/>
    <property type="evidence" value="ECO:0007669"/>
    <property type="project" value="UniProtKB-KW"/>
</dbReference>
<reference evidence="7" key="1">
    <citation type="submission" date="2024-07" db="EMBL/GenBank/DDBJ databases">
        <authorList>
            <person name="Yu S.T."/>
        </authorList>
    </citation>
    <scope>NUCLEOTIDE SEQUENCE</scope>
    <source>
        <strain evidence="7">R39</strain>
    </source>
</reference>
<dbReference type="Gene3D" id="2.30.31.20">
    <property type="entry name" value="Sporulation-specific cell division protein SsgB"/>
    <property type="match status" value="1"/>
</dbReference>
<comment type="similarity">
    <text evidence="2">Belongs to the SsgA family.</text>
</comment>
<dbReference type="InterPro" id="IPR038658">
    <property type="entry name" value="SsgB_sf"/>
</dbReference>
<keyword evidence="3" id="KW-0132">Cell division</keyword>
<evidence type="ECO:0000256" key="3">
    <source>
        <dbReference type="ARBA" id="ARBA00022618"/>
    </source>
</evidence>
<comment type="subcellular location">
    <subcellularLocation>
        <location evidence="1">Cell septum</location>
    </subcellularLocation>
</comment>
<keyword evidence="5" id="KW-0717">Septation</keyword>
<sequence>MSQQQPYSTGGSPGEGYSPVLSTLVCRLFAPLAPRTLKCRFRYSVGDPFAVSIDLMLAPDAAVTWVVARELLDAGTHRPSGEADFRVWPAVGGRGGRRLYFSLIRPDGHVTFESDLAEVRHWLDSTYRLVPAGSEAELLNWEALEAMLLEVD</sequence>
<keyword evidence="4" id="KW-0749">Sporulation</keyword>
<evidence type="ECO:0000256" key="6">
    <source>
        <dbReference type="ARBA" id="ARBA00023306"/>
    </source>
</evidence>
<evidence type="ECO:0000256" key="5">
    <source>
        <dbReference type="ARBA" id="ARBA00023210"/>
    </source>
</evidence>